<evidence type="ECO:0000256" key="2">
    <source>
        <dbReference type="ARBA" id="ARBA00008767"/>
    </source>
</evidence>
<feature type="domain" description="Bromodomain associated" evidence="8">
    <location>
        <begin position="27"/>
        <end position="103"/>
    </location>
</feature>
<evidence type="ECO:0000256" key="5">
    <source>
        <dbReference type="ARBA" id="ARBA00023163"/>
    </source>
</evidence>
<protein>
    <recommendedName>
        <fullName evidence="3">Transcription initiation factor TFIID subunit 8</fullName>
    </recommendedName>
</protein>
<sequence length="376" mass="40501">MSHGGGESGRVHEKSLHAKRKSGTSADEFSRAVAKIAVAQVCESTGFQSFQQSALEVLSDVTVQYIHNLGKLAQSYANLACRTGSNTFDIIQGLEELGSPQGFTGASDNDRCIASSGVVKELVQYVTITEEIPFAYSIPPFPVVRERKPAPSFLQIGEGSPEEHIPAWLPAFPDPQTYLQLSTGNKGASDSNTQNIELVRPLARTDRSVLNLQQHLPCNGSGGPFAVAPVGGSEAKLAIEGNPFLAAPLQFGQKEVSHVIPPAKLSNEATERNPIGQSLLHNHVSVLDTFAPSIEAMKSRLCDSDEGQKKVLLSQRPAVQFKIGVGKKSTELSSHCKGFAKVSPLSGKDIEKDDKKRRAEIILKQPTENPEELTQL</sequence>
<evidence type="ECO:0000313" key="9">
    <source>
        <dbReference type="EMBL" id="KDP27259.1"/>
    </source>
</evidence>
<dbReference type="Proteomes" id="UP000027138">
    <property type="component" value="Unassembled WGS sequence"/>
</dbReference>
<dbReference type="Pfam" id="PF10406">
    <property type="entry name" value="TAF8_C"/>
    <property type="match status" value="1"/>
</dbReference>
<name>A0A067K645_JATCU</name>
<dbReference type="GO" id="GO:0005669">
    <property type="term" value="C:transcription factor TFIID complex"/>
    <property type="evidence" value="ECO:0007669"/>
    <property type="project" value="InterPro"/>
</dbReference>
<keyword evidence="4" id="KW-0805">Transcription regulation</keyword>
<comment type="similarity">
    <text evidence="2">Belongs to the TAF8 family.</text>
</comment>
<organism evidence="9 10">
    <name type="scientific">Jatropha curcas</name>
    <name type="common">Barbados nut</name>
    <dbReference type="NCBI Taxonomy" id="180498"/>
    <lineage>
        <taxon>Eukaryota</taxon>
        <taxon>Viridiplantae</taxon>
        <taxon>Streptophyta</taxon>
        <taxon>Embryophyta</taxon>
        <taxon>Tracheophyta</taxon>
        <taxon>Spermatophyta</taxon>
        <taxon>Magnoliopsida</taxon>
        <taxon>eudicotyledons</taxon>
        <taxon>Gunneridae</taxon>
        <taxon>Pentapetalae</taxon>
        <taxon>rosids</taxon>
        <taxon>fabids</taxon>
        <taxon>Malpighiales</taxon>
        <taxon>Euphorbiaceae</taxon>
        <taxon>Crotonoideae</taxon>
        <taxon>Jatropheae</taxon>
        <taxon>Jatropha</taxon>
    </lineage>
</organism>
<dbReference type="GO" id="GO:0046982">
    <property type="term" value="F:protein heterodimerization activity"/>
    <property type="evidence" value="ECO:0007669"/>
    <property type="project" value="InterPro"/>
</dbReference>
<dbReference type="InterPro" id="IPR037818">
    <property type="entry name" value="TAF8"/>
</dbReference>
<comment type="subcellular location">
    <subcellularLocation>
        <location evidence="1">Nucleus</location>
    </subcellularLocation>
</comment>
<evidence type="ECO:0000256" key="7">
    <source>
        <dbReference type="SAM" id="MobiDB-lite"/>
    </source>
</evidence>
<dbReference type="InterPro" id="IPR009072">
    <property type="entry name" value="Histone-fold"/>
</dbReference>
<dbReference type="Pfam" id="PF07524">
    <property type="entry name" value="Bromo_TP"/>
    <property type="match status" value="1"/>
</dbReference>
<feature type="region of interest" description="Disordered" evidence="7">
    <location>
        <begin position="1"/>
        <end position="23"/>
    </location>
</feature>
<dbReference type="SMART" id="SM00576">
    <property type="entry name" value="BTP"/>
    <property type="match status" value="1"/>
</dbReference>
<evidence type="ECO:0000256" key="1">
    <source>
        <dbReference type="ARBA" id="ARBA00004123"/>
    </source>
</evidence>
<dbReference type="KEGG" id="jcu:105644170"/>
<keyword evidence="10" id="KW-1185">Reference proteome</keyword>
<dbReference type="STRING" id="180498.A0A067K645"/>
<dbReference type="CDD" id="cd08049">
    <property type="entry name" value="TAF8"/>
    <property type="match status" value="1"/>
</dbReference>
<dbReference type="OrthoDB" id="436852at2759"/>
<reference evidence="9 10" key="1">
    <citation type="journal article" date="2014" name="PLoS ONE">
        <title>Global Analysis of Gene Expression Profiles in Physic Nut (Jatropha curcas L.) Seedlings Exposed to Salt Stress.</title>
        <authorList>
            <person name="Zhang L."/>
            <person name="Zhang C."/>
            <person name="Wu P."/>
            <person name="Chen Y."/>
            <person name="Li M."/>
            <person name="Jiang H."/>
            <person name="Wu G."/>
        </authorList>
    </citation>
    <scope>NUCLEOTIDE SEQUENCE [LARGE SCALE GENOMIC DNA]</scope>
    <source>
        <strain evidence="10">cv. GZQX0401</strain>
        <tissue evidence="9">Young leaves</tissue>
    </source>
</reference>
<keyword evidence="5" id="KW-0804">Transcription</keyword>
<dbReference type="AlphaFoldDB" id="A0A067K645"/>
<accession>A0A067K645</accession>
<dbReference type="Gene3D" id="1.10.20.10">
    <property type="entry name" value="Histone, subunit A"/>
    <property type="match status" value="1"/>
</dbReference>
<dbReference type="InterPro" id="IPR006565">
    <property type="entry name" value="BTP"/>
</dbReference>
<evidence type="ECO:0000256" key="4">
    <source>
        <dbReference type="ARBA" id="ARBA00023015"/>
    </source>
</evidence>
<dbReference type="EMBL" id="KK914862">
    <property type="protein sequence ID" value="KDP27259.1"/>
    <property type="molecule type" value="Genomic_DNA"/>
</dbReference>
<evidence type="ECO:0000259" key="8">
    <source>
        <dbReference type="SMART" id="SM00576"/>
    </source>
</evidence>
<dbReference type="PANTHER" id="PTHR46338:SF19">
    <property type="entry name" value="TRANSCRIPTION INITIATION FACTOR TFIID SUBUNIT 8"/>
    <property type="match status" value="1"/>
</dbReference>
<evidence type="ECO:0000256" key="3">
    <source>
        <dbReference type="ARBA" id="ARBA00017307"/>
    </source>
</evidence>
<dbReference type="InterPro" id="IPR019473">
    <property type="entry name" value="TFIID_su8_C"/>
</dbReference>
<evidence type="ECO:0000313" key="10">
    <source>
        <dbReference type="Proteomes" id="UP000027138"/>
    </source>
</evidence>
<gene>
    <name evidence="9" type="ORF">JCGZ_19958</name>
</gene>
<proteinExistence type="inferred from homology"/>
<keyword evidence="6" id="KW-0539">Nucleus</keyword>
<evidence type="ECO:0000256" key="6">
    <source>
        <dbReference type="ARBA" id="ARBA00023242"/>
    </source>
</evidence>
<dbReference type="PANTHER" id="PTHR46338">
    <property type="entry name" value="TRANSCRIPTION INITIATION FACTOR TFIID SUBUNIT 8"/>
    <property type="match status" value="1"/>
</dbReference>